<keyword evidence="3 5" id="KW-1133">Transmembrane helix</keyword>
<gene>
    <name evidence="7" type="ORF">LJD69_06170</name>
</gene>
<dbReference type="InterPro" id="IPR011527">
    <property type="entry name" value="ABC1_TM_dom"/>
</dbReference>
<reference evidence="7" key="1">
    <citation type="submission" date="2021-10" db="EMBL/GenBank/DDBJ databases">
        <title>Collection of gut derived symbiotic bacterial strains cultured from healthy donors.</title>
        <authorList>
            <person name="Lin H."/>
            <person name="Littmann E."/>
            <person name="Kohout C."/>
            <person name="Pamer E.G."/>
        </authorList>
    </citation>
    <scope>NUCLEOTIDE SEQUENCE</scope>
    <source>
        <strain evidence="7">DFI.4.48</strain>
    </source>
</reference>
<organism evidence="7 8">
    <name type="scientific">Faecalibacillus faecis</name>
    <dbReference type="NCBI Taxonomy" id="1982628"/>
    <lineage>
        <taxon>Bacteria</taxon>
        <taxon>Bacillati</taxon>
        <taxon>Bacillota</taxon>
        <taxon>Erysipelotrichia</taxon>
        <taxon>Erysipelotrichales</taxon>
        <taxon>Coprobacillaceae</taxon>
        <taxon>Faecalibacillus</taxon>
    </lineage>
</organism>
<dbReference type="GO" id="GO:0140359">
    <property type="term" value="F:ABC-type transporter activity"/>
    <property type="evidence" value="ECO:0007669"/>
    <property type="project" value="InterPro"/>
</dbReference>
<feature type="domain" description="ABC transmembrane type-1" evidence="6">
    <location>
        <begin position="157"/>
        <end position="206"/>
    </location>
</feature>
<evidence type="ECO:0000313" key="8">
    <source>
        <dbReference type="Proteomes" id="UP001198439"/>
    </source>
</evidence>
<feature type="transmembrane region" description="Helical" evidence="5">
    <location>
        <begin position="157"/>
        <end position="177"/>
    </location>
</feature>
<evidence type="ECO:0000313" key="7">
    <source>
        <dbReference type="EMBL" id="MCB8610174.1"/>
    </source>
</evidence>
<keyword evidence="4 5" id="KW-0472">Membrane</keyword>
<dbReference type="Gene3D" id="1.20.1560.10">
    <property type="entry name" value="ABC transporter type 1, transmembrane domain"/>
    <property type="match status" value="1"/>
</dbReference>
<evidence type="ECO:0000259" key="6">
    <source>
        <dbReference type="PROSITE" id="PS50929"/>
    </source>
</evidence>
<accession>A0AAW4VM63</accession>
<evidence type="ECO:0000256" key="2">
    <source>
        <dbReference type="ARBA" id="ARBA00022692"/>
    </source>
</evidence>
<feature type="transmembrane region" description="Helical" evidence="5">
    <location>
        <begin position="183"/>
        <end position="204"/>
    </location>
</feature>
<keyword evidence="2 5" id="KW-0812">Transmembrane</keyword>
<evidence type="ECO:0000256" key="5">
    <source>
        <dbReference type="SAM" id="Phobius"/>
    </source>
</evidence>
<dbReference type="InterPro" id="IPR036640">
    <property type="entry name" value="ABC1_TM_sf"/>
</dbReference>
<dbReference type="EMBL" id="JAJDKZ010000013">
    <property type="protein sequence ID" value="MCB8610174.1"/>
    <property type="molecule type" value="Genomic_DNA"/>
</dbReference>
<comment type="subcellular location">
    <subcellularLocation>
        <location evidence="1">Cell membrane</location>
        <topology evidence="1">Multi-pass membrane protein</topology>
    </subcellularLocation>
</comment>
<name>A0AAW4VM63_9FIRM</name>
<dbReference type="GO" id="GO:0005886">
    <property type="term" value="C:plasma membrane"/>
    <property type="evidence" value="ECO:0007669"/>
    <property type="project" value="UniProtKB-SubCell"/>
</dbReference>
<evidence type="ECO:0000256" key="1">
    <source>
        <dbReference type="ARBA" id="ARBA00004651"/>
    </source>
</evidence>
<feature type="transmembrane region" description="Helical" evidence="5">
    <location>
        <begin position="85"/>
        <end position="101"/>
    </location>
</feature>
<protein>
    <recommendedName>
        <fullName evidence="6">ABC transmembrane type-1 domain-containing protein</fullName>
    </recommendedName>
</protein>
<comment type="caution">
    <text evidence="7">The sequence shown here is derived from an EMBL/GenBank/DDBJ whole genome shotgun (WGS) entry which is preliminary data.</text>
</comment>
<dbReference type="RefSeq" id="WP_227213198.1">
    <property type="nucleotide sequence ID" value="NZ_JAJCFI010000009.1"/>
</dbReference>
<evidence type="ECO:0000256" key="4">
    <source>
        <dbReference type="ARBA" id="ARBA00023136"/>
    </source>
</evidence>
<dbReference type="SUPFAM" id="SSF90123">
    <property type="entry name" value="ABC transporter transmembrane region"/>
    <property type="match status" value="1"/>
</dbReference>
<evidence type="ECO:0000256" key="3">
    <source>
        <dbReference type="ARBA" id="ARBA00022989"/>
    </source>
</evidence>
<dbReference type="AlphaFoldDB" id="A0AAW4VM63"/>
<dbReference type="GO" id="GO:0005524">
    <property type="term" value="F:ATP binding"/>
    <property type="evidence" value="ECO:0007669"/>
    <property type="project" value="InterPro"/>
</dbReference>
<feature type="transmembrane region" description="Helical" evidence="5">
    <location>
        <begin position="60"/>
        <end position="79"/>
    </location>
</feature>
<sequence length="206" mass="24646">MKEKKEVIHFEDGTTKTKKTRNYKPEDGFIEDDYFLMEDKGVYHKGYQTRKTVTTNDPRIIRAFLKSFCLLFLGIGVFLLLIHQWVFGVIFVLTSVFIYKMENQKNDEREKEFVKNPQYNKQDKQVINDFKQEIKEETKNTFSNTFSKENGKQFKKIFILLYSIITFLIVLLLGIFISWLFALFILCLLAFVGILYYVFINYLFRH</sequence>
<dbReference type="PROSITE" id="PS50929">
    <property type="entry name" value="ABC_TM1F"/>
    <property type="match status" value="1"/>
</dbReference>
<proteinExistence type="predicted"/>
<dbReference type="Proteomes" id="UP001198439">
    <property type="component" value="Unassembled WGS sequence"/>
</dbReference>